<evidence type="ECO:0000256" key="2">
    <source>
        <dbReference type="ARBA" id="ARBA00014937"/>
    </source>
</evidence>
<dbReference type="PROSITE" id="PS50106">
    <property type="entry name" value="PDZ"/>
    <property type="match status" value="1"/>
</dbReference>
<gene>
    <name evidence="8" type="ORF">V1264_018027</name>
</gene>
<dbReference type="InterPro" id="IPR001478">
    <property type="entry name" value="PDZ"/>
</dbReference>
<protein>
    <recommendedName>
        <fullName evidence="2">26S proteasome non-ATPase regulatory subunit 9</fullName>
    </recommendedName>
    <alternativeName>
        <fullName evidence="4">26S proteasome regulatory subunit p27</fullName>
    </alternativeName>
</protein>
<evidence type="ECO:0000313" key="9">
    <source>
        <dbReference type="Proteomes" id="UP001374579"/>
    </source>
</evidence>
<dbReference type="FunFam" id="2.30.42.10:FF:000107">
    <property type="entry name" value="26S proteasome non-ATPase regulatory subunit 9"/>
    <property type="match status" value="1"/>
</dbReference>
<name>A0AAN9BKF4_9CAEN</name>
<dbReference type="GO" id="GO:0070682">
    <property type="term" value="P:proteasome regulatory particle assembly"/>
    <property type="evidence" value="ECO:0007669"/>
    <property type="project" value="InterPro"/>
</dbReference>
<dbReference type="SMART" id="SM00228">
    <property type="entry name" value="PDZ"/>
    <property type="match status" value="1"/>
</dbReference>
<dbReference type="GO" id="GO:0005737">
    <property type="term" value="C:cytoplasm"/>
    <property type="evidence" value="ECO:0007669"/>
    <property type="project" value="TreeGrafter"/>
</dbReference>
<feature type="domain" description="PDZ" evidence="7">
    <location>
        <begin position="85"/>
        <end position="151"/>
    </location>
</feature>
<dbReference type="PANTHER" id="PTHR12651">
    <property type="entry name" value="26S PROTEASOME NON-ATPASE REGULATORY SUBUNIT 9"/>
    <property type="match status" value="1"/>
</dbReference>
<dbReference type="SUPFAM" id="SSF50156">
    <property type="entry name" value="PDZ domain-like"/>
    <property type="match status" value="1"/>
</dbReference>
<comment type="caution">
    <text evidence="8">The sequence shown here is derived from an EMBL/GenBank/DDBJ whole genome shotgun (WGS) entry which is preliminary data.</text>
</comment>
<dbReference type="Pfam" id="PF18265">
    <property type="entry name" value="Nas2_N"/>
    <property type="match status" value="1"/>
</dbReference>
<evidence type="ECO:0000259" key="7">
    <source>
        <dbReference type="PROSITE" id="PS50106"/>
    </source>
</evidence>
<sequence>MAASEQMKTLMKQRDDIQKEIEELTDVLQSQKGVGLDGPLVDSDGYPRNDIDVYSVRHARHRIACLQTDYSAVMKDIETELYRIHAELRESREDESHDIPMEVTGSAPTSPQAPPFVTVDRVDPSSPAADAGLQVGDEIVEFGSVTSHNFTGLKQIGELVHHSVGRPVRVAVLRQEKSVLICLTPGPWSGRGNLGCNIVAIKR</sequence>
<dbReference type="AlphaFoldDB" id="A0AAN9BKF4"/>
<dbReference type="Gene3D" id="6.10.140.1710">
    <property type="match status" value="1"/>
</dbReference>
<evidence type="ECO:0000313" key="8">
    <source>
        <dbReference type="EMBL" id="KAK7106813.1"/>
    </source>
</evidence>
<dbReference type="InterPro" id="IPR040815">
    <property type="entry name" value="Nas2_N"/>
</dbReference>
<feature type="region of interest" description="Disordered" evidence="6">
    <location>
        <begin position="91"/>
        <end position="113"/>
    </location>
</feature>
<proteinExistence type="inferred from homology"/>
<dbReference type="Proteomes" id="UP001374579">
    <property type="component" value="Unassembled WGS sequence"/>
</dbReference>
<evidence type="ECO:0000256" key="1">
    <source>
        <dbReference type="ARBA" id="ARBA00005256"/>
    </source>
</evidence>
<evidence type="ECO:0000256" key="4">
    <source>
        <dbReference type="ARBA" id="ARBA00030007"/>
    </source>
</evidence>
<evidence type="ECO:0000256" key="5">
    <source>
        <dbReference type="SAM" id="Coils"/>
    </source>
</evidence>
<accession>A0AAN9BKF4</accession>
<feature type="coiled-coil region" evidence="5">
    <location>
        <begin position="7"/>
        <end position="34"/>
    </location>
</feature>
<dbReference type="Gene3D" id="2.30.42.10">
    <property type="match status" value="1"/>
</dbReference>
<dbReference type="InterPro" id="IPR036034">
    <property type="entry name" value="PDZ_sf"/>
</dbReference>
<keyword evidence="5" id="KW-0175">Coiled coil</keyword>
<evidence type="ECO:0000256" key="6">
    <source>
        <dbReference type="SAM" id="MobiDB-lite"/>
    </source>
</evidence>
<dbReference type="GO" id="GO:0005634">
    <property type="term" value="C:nucleus"/>
    <property type="evidence" value="ECO:0007669"/>
    <property type="project" value="TreeGrafter"/>
</dbReference>
<dbReference type="Pfam" id="PF17820">
    <property type="entry name" value="PDZ_6"/>
    <property type="match status" value="1"/>
</dbReference>
<reference evidence="8 9" key="1">
    <citation type="submission" date="2024-02" db="EMBL/GenBank/DDBJ databases">
        <title>Chromosome-scale genome assembly of the rough periwinkle Littorina saxatilis.</title>
        <authorList>
            <person name="De Jode A."/>
            <person name="Faria R."/>
            <person name="Formenti G."/>
            <person name="Sims Y."/>
            <person name="Smith T.P."/>
            <person name="Tracey A."/>
            <person name="Wood J.M.D."/>
            <person name="Zagrodzka Z.B."/>
            <person name="Johannesson K."/>
            <person name="Butlin R.K."/>
            <person name="Leder E.H."/>
        </authorList>
    </citation>
    <scope>NUCLEOTIDE SEQUENCE [LARGE SCALE GENOMIC DNA]</scope>
    <source>
        <strain evidence="8">Snail1</strain>
        <tissue evidence="8">Muscle</tissue>
    </source>
</reference>
<comment type="similarity">
    <text evidence="1">Belongs to the proteasome subunit p27 family.</text>
</comment>
<dbReference type="InterPro" id="IPR041489">
    <property type="entry name" value="PDZ_6"/>
</dbReference>
<feature type="compositionally biased region" description="Basic and acidic residues" evidence="6">
    <location>
        <begin position="91"/>
        <end position="100"/>
    </location>
</feature>
<evidence type="ECO:0000256" key="3">
    <source>
        <dbReference type="ARBA" id="ARBA00023186"/>
    </source>
</evidence>
<organism evidence="8 9">
    <name type="scientific">Littorina saxatilis</name>
    <dbReference type="NCBI Taxonomy" id="31220"/>
    <lineage>
        <taxon>Eukaryota</taxon>
        <taxon>Metazoa</taxon>
        <taxon>Spiralia</taxon>
        <taxon>Lophotrochozoa</taxon>
        <taxon>Mollusca</taxon>
        <taxon>Gastropoda</taxon>
        <taxon>Caenogastropoda</taxon>
        <taxon>Littorinimorpha</taxon>
        <taxon>Littorinoidea</taxon>
        <taxon>Littorinidae</taxon>
        <taxon>Littorina</taxon>
    </lineage>
</organism>
<keyword evidence="9" id="KW-1185">Reference proteome</keyword>
<keyword evidence="3" id="KW-0143">Chaperone</keyword>
<dbReference type="InterPro" id="IPR035269">
    <property type="entry name" value="PSMD9"/>
</dbReference>
<dbReference type="PANTHER" id="PTHR12651:SF1">
    <property type="entry name" value="26S PROTEASOME NON-ATPASE REGULATORY SUBUNIT 9"/>
    <property type="match status" value="1"/>
</dbReference>
<dbReference type="EMBL" id="JBAMIC010000007">
    <property type="protein sequence ID" value="KAK7106813.1"/>
    <property type="molecule type" value="Genomic_DNA"/>
</dbReference>